<organism evidence="1 2">
    <name type="scientific">Datura stramonium</name>
    <name type="common">Jimsonweed</name>
    <name type="synonym">Common thornapple</name>
    <dbReference type="NCBI Taxonomy" id="4076"/>
    <lineage>
        <taxon>Eukaryota</taxon>
        <taxon>Viridiplantae</taxon>
        <taxon>Streptophyta</taxon>
        <taxon>Embryophyta</taxon>
        <taxon>Tracheophyta</taxon>
        <taxon>Spermatophyta</taxon>
        <taxon>Magnoliopsida</taxon>
        <taxon>eudicotyledons</taxon>
        <taxon>Gunneridae</taxon>
        <taxon>Pentapetalae</taxon>
        <taxon>asterids</taxon>
        <taxon>lamiids</taxon>
        <taxon>Solanales</taxon>
        <taxon>Solanaceae</taxon>
        <taxon>Solanoideae</taxon>
        <taxon>Datureae</taxon>
        <taxon>Datura</taxon>
    </lineage>
</organism>
<sequence>RKSNDEIERQTDREGCLFPSIGERSGMIDVFGLDDKTSLQAHRHVLFNCESEV</sequence>
<comment type="caution">
    <text evidence="1">The sequence shown here is derived from an EMBL/GenBank/DDBJ whole genome shotgun (WGS) entry which is preliminary data.</text>
</comment>
<keyword evidence="2" id="KW-1185">Reference proteome</keyword>
<evidence type="ECO:0008006" key="3">
    <source>
        <dbReference type="Google" id="ProtNLM"/>
    </source>
</evidence>
<evidence type="ECO:0000313" key="1">
    <source>
        <dbReference type="EMBL" id="MCD7455727.1"/>
    </source>
</evidence>
<reference evidence="1 2" key="1">
    <citation type="journal article" date="2021" name="BMC Genomics">
        <title>Datura genome reveals duplications of psychoactive alkaloid biosynthetic genes and high mutation rate following tissue culture.</title>
        <authorList>
            <person name="Rajewski A."/>
            <person name="Carter-House D."/>
            <person name="Stajich J."/>
            <person name="Litt A."/>
        </authorList>
    </citation>
    <scope>NUCLEOTIDE SEQUENCE [LARGE SCALE GENOMIC DNA]</scope>
    <source>
        <strain evidence="1">AR-01</strain>
    </source>
</reference>
<protein>
    <recommendedName>
        <fullName evidence="3">BTB/POZ domain-containing protein</fullName>
    </recommendedName>
</protein>
<evidence type="ECO:0000313" key="2">
    <source>
        <dbReference type="Proteomes" id="UP000823775"/>
    </source>
</evidence>
<feature type="non-terminal residue" evidence="1">
    <location>
        <position position="1"/>
    </location>
</feature>
<gene>
    <name evidence="1" type="ORF">HAX54_029298</name>
</gene>
<dbReference type="EMBL" id="JACEIK010000363">
    <property type="protein sequence ID" value="MCD7455727.1"/>
    <property type="molecule type" value="Genomic_DNA"/>
</dbReference>
<feature type="non-terminal residue" evidence="1">
    <location>
        <position position="53"/>
    </location>
</feature>
<name>A0ABS8SA46_DATST</name>
<dbReference type="Proteomes" id="UP000823775">
    <property type="component" value="Unassembled WGS sequence"/>
</dbReference>
<accession>A0ABS8SA46</accession>
<proteinExistence type="predicted"/>